<dbReference type="AlphaFoldDB" id="A0A4V1J290"/>
<dbReference type="FunFam" id="2.130.10.10:FF:000450">
    <property type="entry name" value="Peptidylprolyl isomerase domain and WD-repeat protein 1"/>
    <property type="match status" value="1"/>
</dbReference>
<dbReference type="InterPro" id="IPR015943">
    <property type="entry name" value="WD40/YVTN_repeat-like_dom_sf"/>
</dbReference>
<feature type="repeat" description="WD" evidence="8">
    <location>
        <begin position="95"/>
        <end position="128"/>
    </location>
</feature>
<protein>
    <recommendedName>
        <fullName evidence="3">peptidylprolyl isomerase</fullName>
        <ecNumber evidence="3">5.2.1.8</ecNumber>
    </recommendedName>
</protein>
<dbReference type="Pfam" id="PF00160">
    <property type="entry name" value="Pro_isomerase"/>
    <property type="match status" value="1"/>
</dbReference>
<organism evidence="10 11">
    <name type="scientific">Syncephalis pseudoplumigaleata</name>
    <dbReference type="NCBI Taxonomy" id="1712513"/>
    <lineage>
        <taxon>Eukaryota</taxon>
        <taxon>Fungi</taxon>
        <taxon>Fungi incertae sedis</taxon>
        <taxon>Zoopagomycota</taxon>
        <taxon>Zoopagomycotina</taxon>
        <taxon>Zoopagomycetes</taxon>
        <taxon>Zoopagales</taxon>
        <taxon>Piptocephalidaceae</taxon>
        <taxon>Syncephalis</taxon>
    </lineage>
</organism>
<dbReference type="Pfam" id="PF00400">
    <property type="entry name" value="WD40"/>
    <property type="match status" value="1"/>
</dbReference>
<evidence type="ECO:0000256" key="1">
    <source>
        <dbReference type="ARBA" id="ARBA00000971"/>
    </source>
</evidence>
<dbReference type="InterPro" id="IPR001680">
    <property type="entry name" value="WD40_rpt"/>
</dbReference>
<evidence type="ECO:0000256" key="8">
    <source>
        <dbReference type="PROSITE-ProRule" id="PRU00221"/>
    </source>
</evidence>
<evidence type="ECO:0000313" key="10">
    <source>
        <dbReference type="EMBL" id="RKP27729.1"/>
    </source>
</evidence>
<dbReference type="PRINTS" id="PR00153">
    <property type="entry name" value="CSAPPISMRASE"/>
</dbReference>
<dbReference type="PROSITE" id="PS51257">
    <property type="entry name" value="PROKAR_LIPOPROTEIN"/>
    <property type="match status" value="1"/>
</dbReference>
<keyword evidence="5" id="KW-0677">Repeat</keyword>
<dbReference type="PANTHER" id="PTHR45625:SF4">
    <property type="entry name" value="PEPTIDYLPROLYL ISOMERASE DOMAIN AND WD REPEAT-CONTAINING PROTEIN 1"/>
    <property type="match status" value="1"/>
</dbReference>
<dbReference type="InterPro" id="IPR029000">
    <property type="entry name" value="Cyclophilin-like_dom_sf"/>
</dbReference>
<dbReference type="Gene3D" id="2.130.10.10">
    <property type="entry name" value="YVTN repeat-like/Quinoprotein amine dehydrogenase"/>
    <property type="match status" value="1"/>
</dbReference>
<proteinExistence type="inferred from homology"/>
<keyword evidence="7" id="KW-0413">Isomerase</keyword>
<dbReference type="CDD" id="cd01927">
    <property type="entry name" value="cyclophilin_WD40"/>
    <property type="match status" value="1"/>
</dbReference>
<comment type="similarity">
    <text evidence="2">Belongs to the cyclophilin-type PPIase family.</text>
</comment>
<dbReference type="InterPro" id="IPR020892">
    <property type="entry name" value="Cyclophilin-type_PPIase_CS"/>
</dbReference>
<accession>A0A4V1J290</accession>
<dbReference type="SUPFAM" id="SSF50891">
    <property type="entry name" value="Cyclophilin-like"/>
    <property type="match status" value="1"/>
</dbReference>
<dbReference type="GO" id="GO:0006457">
    <property type="term" value="P:protein folding"/>
    <property type="evidence" value="ECO:0007669"/>
    <property type="project" value="InterPro"/>
</dbReference>
<dbReference type="PROSITE" id="PS50072">
    <property type="entry name" value="CSA_PPIASE_2"/>
    <property type="match status" value="1"/>
</dbReference>
<comment type="catalytic activity">
    <reaction evidence="1">
        <text>[protein]-peptidylproline (omega=180) = [protein]-peptidylproline (omega=0)</text>
        <dbReference type="Rhea" id="RHEA:16237"/>
        <dbReference type="Rhea" id="RHEA-COMP:10747"/>
        <dbReference type="Rhea" id="RHEA-COMP:10748"/>
        <dbReference type="ChEBI" id="CHEBI:83833"/>
        <dbReference type="ChEBI" id="CHEBI:83834"/>
        <dbReference type="EC" id="5.2.1.8"/>
    </reaction>
</comment>
<dbReference type="PROSITE" id="PS00170">
    <property type="entry name" value="CSA_PPIASE_1"/>
    <property type="match status" value="1"/>
</dbReference>
<keyword evidence="4 8" id="KW-0853">WD repeat</keyword>
<evidence type="ECO:0000256" key="3">
    <source>
        <dbReference type="ARBA" id="ARBA00013194"/>
    </source>
</evidence>
<dbReference type="SUPFAM" id="SSF50978">
    <property type="entry name" value="WD40 repeat-like"/>
    <property type="match status" value="1"/>
</dbReference>
<evidence type="ECO:0000256" key="6">
    <source>
        <dbReference type="ARBA" id="ARBA00023110"/>
    </source>
</evidence>
<dbReference type="GO" id="GO:0003755">
    <property type="term" value="F:peptidyl-prolyl cis-trans isomerase activity"/>
    <property type="evidence" value="ECO:0007669"/>
    <property type="project" value="UniProtKB-KW"/>
</dbReference>
<evidence type="ECO:0000256" key="5">
    <source>
        <dbReference type="ARBA" id="ARBA00022737"/>
    </source>
</evidence>
<feature type="domain" description="PPIase cyclophilin-type" evidence="9">
    <location>
        <begin position="467"/>
        <end position="621"/>
    </location>
</feature>
<keyword evidence="11" id="KW-1185">Reference proteome</keyword>
<evidence type="ECO:0000256" key="2">
    <source>
        <dbReference type="ARBA" id="ARBA00007365"/>
    </source>
</evidence>
<keyword evidence="6" id="KW-0697">Rotamase</keyword>
<dbReference type="InterPro" id="IPR036322">
    <property type="entry name" value="WD40_repeat_dom_sf"/>
</dbReference>
<name>A0A4V1J290_9FUNG</name>
<evidence type="ECO:0000259" key="9">
    <source>
        <dbReference type="PROSITE" id="PS50072"/>
    </source>
</evidence>
<evidence type="ECO:0000313" key="11">
    <source>
        <dbReference type="Proteomes" id="UP000278143"/>
    </source>
</evidence>
<evidence type="ECO:0000256" key="7">
    <source>
        <dbReference type="ARBA" id="ARBA00023235"/>
    </source>
</evidence>
<dbReference type="EC" id="5.2.1.8" evidence="3"/>
<dbReference type="FunFam" id="2.40.100.10:FF:000003">
    <property type="entry name" value="Peptidylprolyl isomerase domain and WD repeat-containing 1"/>
    <property type="match status" value="1"/>
</dbReference>
<dbReference type="SMART" id="SM00320">
    <property type="entry name" value="WD40"/>
    <property type="match status" value="4"/>
</dbReference>
<dbReference type="PROSITE" id="PS50082">
    <property type="entry name" value="WD_REPEATS_2"/>
    <property type="match status" value="1"/>
</dbReference>
<dbReference type="OrthoDB" id="10264753at2759"/>
<dbReference type="Gene3D" id="2.40.100.10">
    <property type="entry name" value="Cyclophilin-like"/>
    <property type="match status" value="1"/>
</dbReference>
<dbReference type="Proteomes" id="UP000278143">
    <property type="component" value="Unassembled WGS sequence"/>
</dbReference>
<dbReference type="InterPro" id="IPR044666">
    <property type="entry name" value="Cyclophilin_A-like"/>
</dbReference>
<gene>
    <name evidence="10" type="ORF">SYNPS1DRAFT_12240</name>
</gene>
<dbReference type="EMBL" id="KZ989160">
    <property type="protein sequence ID" value="RKP27729.1"/>
    <property type="molecule type" value="Genomic_DNA"/>
</dbReference>
<dbReference type="GO" id="GO:0005634">
    <property type="term" value="C:nucleus"/>
    <property type="evidence" value="ECO:0007669"/>
    <property type="project" value="UniProtKB-ARBA"/>
</dbReference>
<sequence>MHRCRRGSASAVIAWHGHASIAACSPYARWIVLAHEELYLEQLPWAEMYECSYMHRDILCTVDMTKTDFIITTSIDGHLKFWKKMDEGIEFVKHYRAHLGEITGTSVSADGTLFASTAVDKAVKVFDVINFGKYCCDRCCHMINIINIDYVPGSICWIHRRGQAQALLACADRDSNTIHVYDGRGDGKPLHTITQLHHATVCTMKYNPVYDCVISADTSGMVEYWNPQSPNELPSTVDFEYKSATDLYEFKKCKSYPCSINFSPDYEQFVTMGVSDRQVRVFKVSTGRMTRKYDEALETISEMQQAGTAFYKLDDMEFGRRLAVDRELESSSQAHLMNAVFDESGHFLLYPTLLGIKVVNTHTNRVVQILGKGESYRFMTLALYQGAPQKKAAVTLAMAASSNPLVKEKEKKDPTLICTAYKRNRFFLFTRRDPESNASHQGDRDIFNEKPTREEQSLAVAQLAKEFGTRAIIRTTLGDIHIQLFPKEAPKAVENFVTHAKNNYYDNLLVHRVIKNFMIQTGDPFGDGTGGESIWGRDFEDEFHPDLKHDRPYVVSMANAGPNTNGSQFFITTVATPWLDNKHTIFGRAIAGFDVIHRIEKTPTDKLDKPLEDIKMINIDIKQ</sequence>
<evidence type="ECO:0000256" key="4">
    <source>
        <dbReference type="ARBA" id="ARBA00022574"/>
    </source>
</evidence>
<dbReference type="InterPro" id="IPR002130">
    <property type="entry name" value="Cyclophilin-type_PPIase_dom"/>
</dbReference>
<reference evidence="11" key="1">
    <citation type="journal article" date="2018" name="Nat. Microbiol.">
        <title>Leveraging single-cell genomics to expand the fungal tree of life.</title>
        <authorList>
            <person name="Ahrendt S.R."/>
            <person name="Quandt C.A."/>
            <person name="Ciobanu D."/>
            <person name="Clum A."/>
            <person name="Salamov A."/>
            <person name="Andreopoulos B."/>
            <person name="Cheng J.F."/>
            <person name="Woyke T."/>
            <person name="Pelin A."/>
            <person name="Henrissat B."/>
            <person name="Reynolds N.K."/>
            <person name="Benny G.L."/>
            <person name="Smith M.E."/>
            <person name="James T.Y."/>
            <person name="Grigoriev I.V."/>
        </authorList>
    </citation>
    <scope>NUCLEOTIDE SEQUENCE [LARGE SCALE GENOMIC DNA]</scope>
    <source>
        <strain evidence="11">Benny S71-1</strain>
    </source>
</reference>
<dbReference type="PANTHER" id="PTHR45625">
    <property type="entry name" value="PEPTIDYL-PROLYL CIS-TRANS ISOMERASE-RELATED"/>
    <property type="match status" value="1"/>
</dbReference>